<sequence>MGMLDDAIREHLDLKRRSGSDPSEVAQLETEALGGGKAEESATDSEPSVIEVEADEVSVDDAPEADPDPPVVEETIVEEVAEPEPEPSQPTEQFSPEEVEAALRPDAPVAAEPDDQPEPEPEPAPEAEPELSEPEASQQNEAQPDESAAAAQARDELEETPDFLEETPEHDRLWFERKPPRDFDF</sequence>
<dbReference type="AlphaFoldDB" id="A0A6J5ZW09"/>
<feature type="compositionally biased region" description="Low complexity" evidence="1">
    <location>
        <begin position="141"/>
        <end position="152"/>
    </location>
</feature>
<protein>
    <submittedName>
        <fullName evidence="2">Unannotated protein</fullName>
    </submittedName>
</protein>
<proteinExistence type="predicted"/>
<name>A0A6J5ZW09_9ZZZZ</name>
<feature type="region of interest" description="Disordered" evidence="1">
    <location>
        <begin position="13"/>
        <end position="185"/>
    </location>
</feature>
<feature type="compositionally biased region" description="Acidic residues" evidence="1">
    <location>
        <begin position="52"/>
        <end position="67"/>
    </location>
</feature>
<reference evidence="2" key="1">
    <citation type="submission" date="2020-05" db="EMBL/GenBank/DDBJ databases">
        <authorList>
            <person name="Chiriac C."/>
            <person name="Salcher M."/>
            <person name="Ghai R."/>
            <person name="Kavagutti S V."/>
        </authorList>
    </citation>
    <scope>NUCLEOTIDE SEQUENCE</scope>
</reference>
<feature type="compositionally biased region" description="Acidic residues" evidence="1">
    <location>
        <begin position="75"/>
        <end position="85"/>
    </location>
</feature>
<organism evidence="2">
    <name type="scientific">freshwater metagenome</name>
    <dbReference type="NCBI Taxonomy" id="449393"/>
    <lineage>
        <taxon>unclassified sequences</taxon>
        <taxon>metagenomes</taxon>
        <taxon>ecological metagenomes</taxon>
    </lineage>
</organism>
<evidence type="ECO:0000313" key="2">
    <source>
        <dbReference type="EMBL" id="CAB4345409.1"/>
    </source>
</evidence>
<gene>
    <name evidence="2" type="ORF">UFOPK3522_01099</name>
</gene>
<evidence type="ECO:0000256" key="1">
    <source>
        <dbReference type="SAM" id="MobiDB-lite"/>
    </source>
</evidence>
<feature type="compositionally biased region" description="Acidic residues" evidence="1">
    <location>
        <begin position="112"/>
        <end position="133"/>
    </location>
</feature>
<dbReference type="EMBL" id="CAESAO010000099">
    <property type="protein sequence ID" value="CAB4345409.1"/>
    <property type="molecule type" value="Genomic_DNA"/>
</dbReference>
<accession>A0A6J5ZW09</accession>
<feature type="compositionally biased region" description="Basic and acidic residues" evidence="1">
    <location>
        <begin position="167"/>
        <end position="185"/>
    </location>
</feature>
<feature type="compositionally biased region" description="Acidic residues" evidence="1">
    <location>
        <begin position="156"/>
        <end position="166"/>
    </location>
</feature>